<comment type="similarity">
    <text evidence="6">Belongs to the GHMP kinase family. IspE subfamily.</text>
</comment>
<evidence type="ECO:0000256" key="2">
    <source>
        <dbReference type="ARBA" id="ARBA00022679"/>
    </source>
</evidence>
<keyword evidence="5 6" id="KW-0067">ATP-binding</keyword>
<dbReference type="EC" id="2.7.1.148" evidence="6"/>
<evidence type="ECO:0000256" key="4">
    <source>
        <dbReference type="ARBA" id="ARBA00022777"/>
    </source>
</evidence>
<dbReference type="AlphaFoldDB" id="A0A6J4UDS9"/>
<evidence type="ECO:0000256" key="3">
    <source>
        <dbReference type="ARBA" id="ARBA00022741"/>
    </source>
</evidence>
<feature type="domain" description="GHMP kinase N-terminal" evidence="7">
    <location>
        <begin position="70"/>
        <end position="145"/>
    </location>
</feature>
<accession>A0A6J4UDS9</accession>
<comment type="pathway">
    <text evidence="6">Isoprenoid biosynthesis; isopentenyl diphosphate biosynthesis via DXP pathway; isopentenyl diphosphate from 1-deoxy-D-xylulose 5-phosphate: step 3/6.</text>
</comment>
<evidence type="ECO:0000256" key="6">
    <source>
        <dbReference type="HAMAP-Rule" id="MF_00061"/>
    </source>
</evidence>
<evidence type="ECO:0000256" key="1">
    <source>
        <dbReference type="ARBA" id="ARBA00017473"/>
    </source>
</evidence>
<dbReference type="PIRSF" id="PIRSF010376">
    <property type="entry name" value="IspE"/>
    <property type="match status" value="1"/>
</dbReference>
<evidence type="ECO:0000259" key="7">
    <source>
        <dbReference type="Pfam" id="PF00288"/>
    </source>
</evidence>
<dbReference type="SUPFAM" id="SSF55060">
    <property type="entry name" value="GHMP Kinase, C-terminal domain"/>
    <property type="match status" value="1"/>
</dbReference>
<dbReference type="SUPFAM" id="SSF54211">
    <property type="entry name" value="Ribosomal protein S5 domain 2-like"/>
    <property type="match status" value="1"/>
</dbReference>
<keyword evidence="2 6" id="KW-0808">Transferase</keyword>
<evidence type="ECO:0000256" key="5">
    <source>
        <dbReference type="ARBA" id="ARBA00022840"/>
    </source>
</evidence>
<proteinExistence type="inferred from homology"/>
<comment type="catalytic activity">
    <reaction evidence="6">
        <text>4-CDP-2-C-methyl-D-erythritol + ATP = 4-CDP-2-C-methyl-D-erythritol 2-phosphate + ADP + H(+)</text>
        <dbReference type="Rhea" id="RHEA:18437"/>
        <dbReference type="ChEBI" id="CHEBI:15378"/>
        <dbReference type="ChEBI" id="CHEBI:30616"/>
        <dbReference type="ChEBI" id="CHEBI:57823"/>
        <dbReference type="ChEBI" id="CHEBI:57919"/>
        <dbReference type="ChEBI" id="CHEBI:456216"/>
        <dbReference type="EC" id="2.7.1.148"/>
    </reaction>
</comment>
<comment type="function">
    <text evidence="6">Catalyzes the phosphorylation of the position 2 hydroxy group of 4-diphosphocytidyl-2C-methyl-D-erythritol.</text>
</comment>
<dbReference type="Pfam" id="PF00288">
    <property type="entry name" value="GHMP_kinases_N"/>
    <property type="match status" value="1"/>
</dbReference>
<dbReference type="InterPro" id="IPR004424">
    <property type="entry name" value="IspE"/>
</dbReference>
<dbReference type="EMBL" id="CADCWJ010000155">
    <property type="protein sequence ID" value="CAA9547793.1"/>
    <property type="molecule type" value="Genomic_DNA"/>
</dbReference>
<dbReference type="GO" id="GO:0019288">
    <property type="term" value="P:isopentenyl diphosphate biosynthetic process, methylerythritol 4-phosphate pathway"/>
    <property type="evidence" value="ECO:0007669"/>
    <property type="project" value="UniProtKB-UniRule"/>
</dbReference>
<dbReference type="PANTHER" id="PTHR43527">
    <property type="entry name" value="4-DIPHOSPHOCYTIDYL-2-C-METHYL-D-ERYTHRITOL KINASE, CHLOROPLASTIC"/>
    <property type="match status" value="1"/>
</dbReference>
<dbReference type="InterPro" id="IPR020568">
    <property type="entry name" value="Ribosomal_Su5_D2-typ_SF"/>
</dbReference>
<organism evidence="8">
    <name type="scientific">uncultured Thermomicrobiales bacterium</name>
    <dbReference type="NCBI Taxonomy" id="1645740"/>
    <lineage>
        <taxon>Bacteria</taxon>
        <taxon>Pseudomonadati</taxon>
        <taxon>Thermomicrobiota</taxon>
        <taxon>Thermomicrobia</taxon>
        <taxon>Thermomicrobiales</taxon>
        <taxon>environmental samples</taxon>
    </lineage>
</organism>
<dbReference type="UniPathway" id="UPA00056">
    <property type="reaction ID" value="UER00094"/>
</dbReference>
<evidence type="ECO:0000313" key="8">
    <source>
        <dbReference type="EMBL" id="CAA9547793.1"/>
    </source>
</evidence>
<dbReference type="GO" id="GO:0050515">
    <property type="term" value="F:4-(cytidine 5'-diphospho)-2-C-methyl-D-erythritol kinase activity"/>
    <property type="evidence" value="ECO:0007669"/>
    <property type="project" value="UniProtKB-UniRule"/>
</dbReference>
<keyword evidence="3 6" id="KW-0547">Nucleotide-binding</keyword>
<dbReference type="InterPro" id="IPR006204">
    <property type="entry name" value="GHMP_kinase_N_dom"/>
</dbReference>
<dbReference type="GO" id="GO:0005524">
    <property type="term" value="F:ATP binding"/>
    <property type="evidence" value="ECO:0007669"/>
    <property type="project" value="UniProtKB-UniRule"/>
</dbReference>
<feature type="active site" evidence="6">
    <location>
        <position position="140"/>
    </location>
</feature>
<dbReference type="InterPro" id="IPR014721">
    <property type="entry name" value="Ribsml_uS5_D2-typ_fold_subgr"/>
</dbReference>
<feature type="active site" evidence="6">
    <location>
        <position position="17"/>
    </location>
</feature>
<dbReference type="NCBIfam" id="TIGR00154">
    <property type="entry name" value="ispE"/>
    <property type="match status" value="1"/>
</dbReference>
<sequence>MTGQQSMPAVDVRAPAKINLGLEILGKRKDGYHEIRSVLAMIDLNDDLRVQRGAQRYGTSSVEGVPADLNLIDRAIQLFQARSITDARFSYQVTKRIPIAAGLGGASSDAAAVLSSVNHLLGHPLTHDQLSELAATLGSDVPFFLGDPVAFVEGTGTRITPVPAISSAVLLIVPNIAIPRKTATLYGLITTDDLSPGTRIDRTLRHLRAGLPPDQADLHNAFAAPLYTLVPSLAAVPAALRDSGCVRFGLSGAGPAHYALLCDSDVDIVEKRIRTALDPCLFGVARTSLLLRRPCLTPIS</sequence>
<name>A0A6J4UDS9_9BACT</name>
<keyword evidence="4 6" id="KW-0418">Kinase</keyword>
<protein>
    <recommendedName>
        <fullName evidence="1 6">4-diphosphocytidyl-2-C-methyl-D-erythritol kinase</fullName>
        <shortName evidence="6">CMK</shortName>
        <ecNumber evidence="6">2.7.1.148</ecNumber>
    </recommendedName>
    <alternativeName>
        <fullName evidence="6">4-(cytidine-5'-diphospho)-2-C-methyl-D-erythritol kinase</fullName>
    </alternativeName>
</protein>
<dbReference type="HAMAP" id="MF_00061">
    <property type="entry name" value="IspE"/>
    <property type="match status" value="1"/>
</dbReference>
<feature type="binding site" evidence="6">
    <location>
        <begin position="98"/>
        <end position="108"/>
    </location>
    <ligand>
        <name>ATP</name>
        <dbReference type="ChEBI" id="CHEBI:30616"/>
    </ligand>
</feature>
<dbReference type="GO" id="GO:0016114">
    <property type="term" value="P:terpenoid biosynthetic process"/>
    <property type="evidence" value="ECO:0007669"/>
    <property type="project" value="UniProtKB-UniRule"/>
</dbReference>
<dbReference type="InterPro" id="IPR036554">
    <property type="entry name" value="GHMP_kinase_C_sf"/>
</dbReference>
<dbReference type="Gene3D" id="3.30.230.10">
    <property type="match status" value="1"/>
</dbReference>
<dbReference type="PANTHER" id="PTHR43527:SF2">
    <property type="entry name" value="4-DIPHOSPHOCYTIDYL-2-C-METHYL-D-ERYTHRITOL KINASE, CHLOROPLASTIC"/>
    <property type="match status" value="1"/>
</dbReference>
<dbReference type="Gene3D" id="3.30.70.890">
    <property type="entry name" value="GHMP kinase, C-terminal domain"/>
    <property type="match status" value="1"/>
</dbReference>
<keyword evidence="6" id="KW-0414">Isoprene biosynthesis</keyword>
<gene>
    <name evidence="6" type="primary">ispE</name>
    <name evidence="8" type="ORF">AVDCRST_MAG87-619</name>
</gene>
<reference evidence="8" key="1">
    <citation type="submission" date="2020-02" db="EMBL/GenBank/DDBJ databases">
        <authorList>
            <person name="Meier V. D."/>
        </authorList>
    </citation>
    <scope>NUCLEOTIDE SEQUENCE</scope>
    <source>
        <strain evidence="8">AVDCRST_MAG87</strain>
    </source>
</reference>